<comment type="caution">
    <text evidence="8">The sequence shown here is derived from an EMBL/GenBank/DDBJ whole genome shotgun (WGS) entry which is preliminary data.</text>
</comment>
<dbReference type="GO" id="GO:0009007">
    <property type="term" value="F:site-specific DNA-methyltransferase (adenine-specific) activity"/>
    <property type="evidence" value="ECO:0007669"/>
    <property type="project" value="UniProtKB-EC"/>
</dbReference>
<dbReference type="PANTHER" id="PTHR33841">
    <property type="entry name" value="DNA METHYLTRANSFERASE YEEA-RELATED"/>
    <property type="match status" value="1"/>
</dbReference>
<feature type="domain" description="Type II methyltransferase M.TaqI-like" evidence="7">
    <location>
        <begin position="409"/>
        <end position="558"/>
    </location>
</feature>
<evidence type="ECO:0000256" key="6">
    <source>
        <dbReference type="ARBA" id="ARBA00047942"/>
    </source>
</evidence>
<dbReference type="GO" id="GO:0032259">
    <property type="term" value="P:methylation"/>
    <property type="evidence" value="ECO:0007669"/>
    <property type="project" value="UniProtKB-KW"/>
</dbReference>
<comment type="similarity">
    <text evidence="1">Belongs to the N(4)/N(6)-methyltransferase family.</text>
</comment>
<dbReference type="AlphaFoldDB" id="A0A644X7P5"/>
<reference evidence="8" key="1">
    <citation type="submission" date="2019-08" db="EMBL/GenBank/DDBJ databases">
        <authorList>
            <person name="Kucharzyk K."/>
            <person name="Murdoch R.W."/>
            <person name="Higgins S."/>
            <person name="Loffler F."/>
        </authorList>
    </citation>
    <scope>NUCLEOTIDE SEQUENCE</scope>
</reference>
<proteinExistence type="inferred from homology"/>
<gene>
    <name evidence="8" type="ORF">SDC9_56631</name>
</gene>
<dbReference type="PRINTS" id="PR00507">
    <property type="entry name" value="N12N6MTFRASE"/>
</dbReference>
<dbReference type="PANTHER" id="PTHR33841:SF5">
    <property type="entry name" value="DNA METHYLASE (MODIFICATION METHYLASE) (METHYLTRANSFERASE)-RELATED"/>
    <property type="match status" value="1"/>
</dbReference>
<keyword evidence="3" id="KW-0489">Methyltransferase</keyword>
<keyword evidence="5" id="KW-0949">S-adenosyl-L-methionine</keyword>
<evidence type="ECO:0000256" key="2">
    <source>
        <dbReference type="ARBA" id="ARBA00011900"/>
    </source>
</evidence>
<comment type="catalytic activity">
    <reaction evidence="6">
        <text>a 2'-deoxyadenosine in DNA + S-adenosyl-L-methionine = an N(6)-methyl-2'-deoxyadenosine in DNA + S-adenosyl-L-homocysteine + H(+)</text>
        <dbReference type="Rhea" id="RHEA:15197"/>
        <dbReference type="Rhea" id="RHEA-COMP:12418"/>
        <dbReference type="Rhea" id="RHEA-COMP:12419"/>
        <dbReference type="ChEBI" id="CHEBI:15378"/>
        <dbReference type="ChEBI" id="CHEBI:57856"/>
        <dbReference type="ChEBI" id="CHEBI:59789"/>
        <dbReference type="ChEBI" id="CHEBI:90615"/>
        <dbReference type="ChEBI" id="CHEBI:90616"/>
        <dbReference type="EC" id="2.1.1.72"/>
    </reaction>
</comment>
<evidence type="ECO:0000256" key="1">
    <source>
        <dbReference type="ARBA" id="ARBA00006594"/>
    </source>
</evidence>
<dbReference type="CDD" id="cd02440">
    <property type="entry name" value="AdoMet_MTases"/>
    <property type="match status" value="1"/>
</dbReference>
<dbReference type="GO" id="GO:0003677">
    <property type="term" value="F:DNA binding"/>
    <property type="evidence" value="ECO:0007669"/>
    <property type="project" value="InterPro"/>
</dbReference>
<sequence>MVNLMIEHLGSLFQYLDMSADNGLAFEDDQSLTVYQKQFFDQAKKKIHTNAIYFLRDAEGVPKIPLVYFSCLIEYDEESIAQLHRLAWNMGEAPLLFIVLPHQILIYDNYEAPQIKNGRIDPLSGFIEKISLVETLETQRRLQPYRRIQLETGEFWRVNTTRFNINSRVDVTLISNLRIMRAKMISKIVANNHSNSSLPEIGAIVHGLLGRSILVKYLEERKDTQGNSVFPNDFFSRFHQGAKSYGDLLCDIKATYALYAELEKHFHGDIFPIMQNEQEIVTQLDLLELKSFLDGDIDFHNNQMTLWPLYSFDVIPIQLISSVYEMFFHYQENESEKGTYYTPFHLVDLLMDEVLPWEAKYKEIKILDPSCGSGIFLVEAYRRIIGQWQYSHPLEKITSSTLITLLSSSIFGVDLNREAIRIASFSLCLTMCDFLEPRTIWEELEFPQLNGNNLFPCDFFEDGEFFNQNKYDVIIGNPPWESQLTDFALEYIRSANHPVGDKQVAQAFSWKALDLCTDTGIICFLMPSKGLLFNRSTTNIAYRKAFFEETNVIVLLNLSVFRKVLFSNATGPATGVVYRKKDNGGQENPIFYCTPKPLYTVEDRRRFFIEPADICRIPRDIVNNDLIWKISMWGSPRDLELISKLRTQNITIDELTTSLNMSKAEGLKRGNKKKSCPDLLITPFVPVKKIMPFRIDSKKLIALRDDGFECTVEKSRQIFLTPHLLIKQSPVQWRFFAAYLDFDATFNHSILGIHGRQDVLKYLCLIVNSKLFSYYHIMTSRRWLVERDELEAGEILSTPVPAPTEAILQKAMSIYDQEVIDEAALETFIFDIYHLKDYERLMINDAILYLYDSFHLKSNSRAFTRPTKEHMDMYATTISGILTRSLSLSQKTHCVIYHGVAPLAVARIYFNEPRFEKHEDNSDDASRIDELLQRLDNLLIEQRSQSVFVKRNVRIYLKDEVYVIKPNQSKYWSYSAACRDADEIYADIMRAWRLQHEQY</sequence>
<organism evidence="8">
    <name type="scientific">bioreactor metagenome</name>
    <dbReference type="NCBI Taxonomy" id="1076179"/>
    <lineage>
        <taxon>unclassified sequences</taxon>
        <taxon>metagenomes</taxon>
        <taxon>ecological metagenomes</taxon>
    </lineage>
</organism>
<evidence type="ECO:0000256" key="5">
    <source>
        <dbReference type="ARBA" id="ARBA00022691"/>
    </source>
</evidence>
<dbReference type="GO" id="GO:0009307">
    <property type="term" value="P:DNA restriction-modification system"/>
    <property type="evidence" value="ECO:0007669"/>
    <property type="project" value="UniProtKB-KW"/>
</dbReference>
<evidence type="ECO:0000259" key="7">
    <source>
        <dbReference type="Pfam" id="PF07669"/>
    </source>
</evidence>
<dbReference type="Gene3D" id="3.40.50.150">
    <property type="entry name" value="Vaccinia Virus protein VP39"/>
    <property type="match status" value="1"/>
</dbReference>
<accession>A0A644X7P5</accession>
<dbReference type="Pfam" id="PF07669">
    <property type="entry name" value="Eco57I"/>
    <property type="match status" value="1"/>
</dbReference>
<dbReference type="InterPro" id="IPR029063">
    <property type="entry name" value="SAM-dependent_MTases_sf"/>
</dbReference>
<dbReference type="SUPFAM" id="SSF53335">
    <property type="entry name" value="S-adenosyl-L-methionine-dependent methyltransferases"/>
    <property type="match status" value="1"/>
</dbReference>
<dbReference type="EMBL" id="VSSQ01001676">
    <property type="protein sequence ID" value="MPM10303.1"/>
    <property type="molecule type" value="Genomic_DNA"/>
</dbReference>
<dbReference type="InterPro" id="IPR050953">
    <property type="entry name" value="N4_N6_ade-DNA_methylase"/>
</dbReference>
<evidence type="ECO:0000313" key="8">
    <source>
        <dbReference type="EMBL" id="MPM10303.1"/>
    </source>
</evidence>
<keyword evidence="4" id="KW-0808">Transferase</keyword>
<name>A0A644X7P5_9ZZZZ</name>
<dbReference type="PROSITE" id="PS00092">
    <property type="entry name" value="N6_MTASE"/>
    <property type="match status" value="1"/>
</dbReference>
<evidence type="ECO:0000256" key="4">
    <source>
        <dbReference type="ARBA" id="ARBA00022679"/>
    </source>
</evidence>
<dbReference type="InterPro" id="IPR011639">
    <property type="entry name" value="MethylTrfase_TaqI-like_dom"/>
</dbReference>
<dbReference type="EC" id="2.1.1.72" evidence="2"/>
<evidence type="ECO:0000256" key="3">
    <source>
        <dbReference type="ARBA" id="ARBA00022603"/>
    </source>
</evidence>
<dbReference type="InterPro" id="IPR002052">
    <property type="entry name" value="DNA_methylase_N6_adenine_CS"/>
</dbReference>
<dbReference type="GO" id="GO:0008170">
    <property type="term" value="F:N-methyltransferase activity"/>
    <property type="evidence" value="ECO:0007669"/>
    <property type="project" value="InterPro"/>
</dbReference>
<protein>
    <recommendedName>
        <fullName evidence="2">site-specific DNA-methyltransferase (adenine-specific)</fullName>
        <ecNumber evidence="2">2.1.1.72</ecNumber>
    </recommendedName>
</protein>